<feature type="compositionally biased region" description="Basic and acidic residues" evidence="13">
    <location>
        <begin position="467"/>
        <end position="485"/>
    </location>
</feature>
<dbReference type="InterPro" id="IPR003287">
    <property type="entry name" value="GPCR_2_calcitonin_rcpt_fam"/>
</dbReference>
<evidence type="ECO:0000256" key="4">
    <source>
        <dbReference type="ARBA" id="ARBA00022692"/>
    </source>
</evidence>
<evidence type="ECO:0000313" key="18">
    <source>
        <dbReference type="Proteomes" id="UP001374579"/>
    </source>
</evidence>
<dbReference type="SUPFAM" id="SSF111418">
    <property type="entry name" value="Hormone receptor domain"/>
    <property type="match status" value="1"/>
</dbReference>
<dbReference type="PROSITE" id="PS00650">
    <property type="entry name" value="G_PROTEIN_RECEP_F2_2"/>
    <property type="match status" value="1"/>
</dbReference>
<evidence type="ECO:0000256" key="14">
    <source>
        <dbReference type="SAM" id="Phobius"/>
    </source>
</evidence>
<keyword evidence="5" id="KW-0732">Signal</keyword>
<comment type="caution">
    <text evidence="17">The sequence shown here is derived from an EMBL/GenBank/DDBJ whole genome shotgun (WGS) entry which is preliminary data.</text>
</comment>
<dbReference type="Gene3D" id="1.20.1070.10">
    <property type="entry name" value="Rhodopsin 7-helix transmembrane proteins"/>
    <property type="match status" value="1"/>
</dbReference>
<feature type="transmembrane region" description="Helical" evidence="14">
    <location>
        <begin position="230"/>
        <end position="256"/>
    </location>
</feature>
<dbReference type="SUPFAM" id="SSF81321">
    <property type="entry name" value="Family A G protein-coupled receptor-like"/>
    <property type="match status" value="1"/>
</dbReference>
<dbReference type="Gene3D" id="4.10.1240.10">
    <property type="entry name" value="GPCR, family 2, extracellular hormone receptor domain"/>
    <property type="match status" value="1"/>
</dbReference>
<evidence type="ECO:0000256" key="7">
    <source>
        <dbReference type="ARBA" id="ARBA00023040"/>
    </source>
</evidence>
<feature type="transmembrane region" description="Helical" evidence="14">
    <location>
        <begin position="181"/>
        <end position="200"/>
    </location>
</feature>
<dbReference type="PANTHER" id="PTHR45620">
    <property type="entry name" value="PDF RECEPTOR-LIKE PROTEIN-RELATED"/>
    <property type="match status" value="1"/>
</dbReference>
<evidence type="ECO:0000256" key="5">
    <source>
        <dbReference type="ARBA" id="ARBA00022729"/>
    </source>
</evidence>
<dbReference type="GO" id="GO:0017046">
    <property type="term" value="F:peptide hormone binding"/>
    <property type="evidence" value="ECO:0007669"/>
    <property type="project" value="TreeGrafter"/>
</dbReference>
<dbReference type="PANTHER" id="PTHR45620:SF1">
    <property type="entry name" value="G-PROTEIN COUPLED RECEPTORS FAMILY 2 PROFILE 2 DOMAIN-CONTAINING PROTEIN"/>
    <property type="match status" value="1"/>
</dbReference>
<feature type="compositionally biased region" description="Polar residues" evidence="13">
    <location>
        <begin position="498"/>
        <end position="515"/>
    </location>
</feature>
<evidence type="ECO:0000256" key="2">
    <source>
        <dbReference type="ARBA" id="ARBA00005314"/>
    </source>
</evidence>
<evidence type="ECO:0000256" key="9">
    <source>
        <dbReference type="ARBA" id="ARBA00023157"/>
    </source>
</evidence>
<keyword evidence="4 14" id="KW-0812">Transmembrane</keyword>
<feature type="domain" description="G-protein coupled receptors family 2 profile 2" evidence="16">
    <location>
        <begin position="144"/>
        <end position="409"/>
    </location>
</feature>
<sequence length="579" mass="66370">MNMMEGAYTVADGMTTSAHPTLFPHQVSELSQNEQIERLKTALFDCSKRMFSEPITLAGLFCNRTWDNVMCWPDTAAGTVGYQPCPAYINGFDQAEYATRHCQENGTWYHHPDSGRPWTNFSACIRKPGKGKISELIILHMPNIKLLYTIGYSMSLAALIMAVTIMIYFRRLHCQRNLIHLHMFFAFLFRAGFSLLKNILLVQDLGFPDDVNSAGEDMVFKEGTHWPCKLFFTLFMYILLTSLMWLFNEGLYLVLILSVSVFADKTKMWWFCALGWVLPLLFVIPWVTCRTLYDDMLCWNVHVRDEFYWIIRGPMFASVAVNFLFFINIVRTLFTKLTAVNCPESKKVRYRKLAKSTLILIPLFAVYYMGFIWLPDDISPTSEVFKMYVEMLFNSFQGFLVALLFCFLNQEVQNEIRKKWKRLGLRRSGSWRSQPSIGSFLRRSMHHRDHNGSHSLKHSQSDTTHSVTDRGHPRNHNGDAGDKINGHLSPISEETAPLNVSLSRDNSGSQVCSIEQRNRPEYYTDEGGDSNGRAAVTVLNDDVKECDDDVGVDDDHQSCRPCDVMVVHGVMCDAEVTRV</sequence>
<keyword evidence="6 14" id="KW-1133">Transmembrane helix</keyword>
<keyword evidence="8 14" id="KW-0472">Membrane</keyword>
<dbReference type="PROSITE" id="PS50227">
    <property type="entry name" value="G_PROTEIN_RECEP_F2_3"/>
    <property type="match status" value="1"/>
</dbReference>
<dbReference type="InterPro" id="IPR017981">
    <property type="entry name" value="GPCR_2-like_7TM"/>
</dbReference>
<evidence type="ECO:0000256" key="11">
    <source>
        <dbReference type="ARBA" id="ARBA00023180"/>
    </source>
</evidence>
<dbReference type="InterPro" id="IPR050332">
    <property type="entry name" value="GPCR_2"/>
</dbReference>
<dbReference type="Proteomes" id="UP001374579">
    <property type="component" value="Unassembled WGS sequence"/>
</dbReference>
<dbReference type="PRINTS" id="PR00249">
    <property type="entry name" value="GPCRSECRETIN"/>
</dbReference>
<feature type="transmembrane region" description="Helical" evidence="14">
    <location>
        <begin position="268"/>
        <end position="287"/>
    </location>
</feature>
<feature type="transmembrane region" description="Helical" evidence="14">
    <location>
        <begin position="146"/>
        <end position="169"/>
    </location>
</feature>
<dbReference type="EMBL" id="JBAMIC010000003">
    <property type="protein sequence ID" value="KAK7109448.1"/>
    <property type="molecule type" value="Genomic_DNA"/>
</dbReference>
<evidence type="ECO:0000259" key="16">
    <source>
        <dbReference type="PROSITE" id="PS50261"/>
    </source>
</evidence>
<organism evidence="17 18">
    <name type="scientific">Littorina saxatilis</name>
    <dbReference type="NCBI Taxonomy" id="31220"/>
    <lineage>
        <taxon>Eukaryota</taxon>
        <taxon>Metazoa</taxon>
        <taxon>Spiralia</taxon>
        <taxon>Lophotrochozoa</taxon>
        <taxon>Mollusca</taxon>
        <taxon>Gastropoda</taxon>
        <taxon>Caenogastropoda</taxon>
        <taxon>Littorinimorpha</taxon>
        <taxon>Littorinoidea</taxon>
        <taxon>Littorinidae</taxon>
        <taxon>Littorina</taxon>
    </lineage>
</organism>
<name>A0AAN9BNU9_9CAEN</name>
<dbReference type="GO" id="GO:0004948">
    <property type="term" value="F:calcitonin receptor activity"/>
    <property type="evidence" value="ECO:0007669"/>
    <property type="project" value="InterPro"/>
</dbReference>
<dbReference type="Pfam" id="PF02793">
    <property type="entry name" value="HRM"/>
    <property type="match status" value="1"/>
</dbReference>
<keyword evidence="10" id="KW-0675">Receptor</keyword>
<dbReference type="InterPro" id="IPR036445">
    <property type="entry name" value="GPCR_2_extracell_dom_sf"/>
</dbReference>
<dbReference type="PROSITE" id="PS50261">
    <property type="entry name" value="G_PROTEIN_RECEP_F2_4"/>
    <property type="match status" value="1"/>
</dbReference>
<keyword evidence="9" id="KW-1015">Disulfide bond</keyword>
<dbReference type="GO" id="GO:0007166">
    <property type="term" value="P:cell surface receptor signaling pathway"/>
    <property type="evidence" value="ECO:0007669"/>
    <property type="project" value="InterPro"/>
</dbReference>
<comment type="subcellular location">
    <subcellularLocation>
        <location evidence="1">Cell membrane</location>
        <topology evidence="1">Multi-pass membrane protein</topology>
    </subcellularLocation>
</comment>
<evidence type="ECO:0000256" key="8">
    <source>
        <dbReference type="ARBA" id="ARBA00023136"/>
    </source>
</evidence>
<dbReference type="InterPro" id="IPR001879">
    <property type="entry name" value="GPCR_2_extracellular_dom"/>
</dbReference>
<evidence type="ECO:0000256" key="13">
    <source>
        <dbReference type="SAM" id="MobiDB-lite"/>
    </source>
</evidence>
<dbReference type="AlphaFoldDB" id="A0AAN9BNU9"/>
<evidence type="ECO:0000256" key="3">
    <source>
        <dbReference type="ARBA" id="ARBA00022475"/>
    </source>
</evidence>
<comment type="similarity">
    <text evidence="2">Belongs to the G-protein coupled receptor 2 family.</text>
</comment>
<keyword evidence="18" id="KW-1185">Reference proteome</keyword>
<evidence type="ECO:0000256" key="12">
    <source>
        <dbReference type="ARBA" id="ARBA00023224"/>
    </source>
</evidence>
<proteinExistence type="inferred from homology"/>
<keyword evidence="12" id="KW-0807">Transducer</keyword>
<reference evidence="17 18" key="1">
    <citation type="submission" date="2024-02" db="EMBL/GenBank/DDBJ databases">
        <title>Chromosome-scale genome assembly of the rough periwinkle Littorina saxatilis.</title>
        <authorList>
            <person name="De Jode A."/>
            <person name="Faria R."/>
            <person name="Formenti G."/>
            <person name="Sims Y."/>
            <person name="Smith T.P."/>
            <person name="Tracey A."/>
            <person name="Wood J.M.D."/>
            <person name="Zagrodzka Z.B."/>
            <person name="Johannesson K."/>
            <person name="Butlin R.K."/>
            <person name="Leder E.H."/>
        </authorList>
    </citation>
    <scope>NUCLEOTIDE SEQUENCE [LARGE SCALE GENOMIC DNA]</scope>
    <source>
        <strain evidence="17">Snail1</strain>
        <tissue evidence="17">Muscle</tissue>
    </source>
</reference>
<evidence type="ECO:0000259" key="15">
    <source>
        <dbReference type="PROSITE" id="PS50227"/>
    </source>
</evidence>
<evidence type="ECO:0000313" key="17">
    <source>
        <dbReference type="EMBL" id="KAK7109448.1"/>
    </source>
</evidence>
<dbReference type="GO" id="GO:0007188">
    <property type="term" value="P:adenylate cyclase-modulating G protein-coupled receptor signaling pathway"/>
    <property type="evidence" value="ECO:0007669"/>
    <property type="project" value="TreeGrafter"/>
</dbReference>
<accession>A0AAN9BNU9</accession>
<dbReference type="GO" id="GO:0005886">
    <property type="term" value="C:plasma membrane"/>
    <property type="evidence" value="ECO:0007669"/>
    <property type="project" value="UniProtKB-SubCell"/>
</dbReference>
<keyword evidence="7" id="KW-0297">G-protein coupled receptor</keyword>
<dbReference type="PROSITE" id="PS00649">
    <property type="entry name" value="G_PROTEIN_RECEP_F2_1"/>
    <property type="match status" value="1"/>
</dbReference>
<keyword evidence="11" id="KW-0325">Glycoprotein</keyword>
<feature type="region of interest" description="Disordered" evidence="13">
    <location>
        <begin position="447"/>
        <end position="532"/>
    </location>
</feature>
<keyword evidence="3" id="KW-1003">Cell membrane</keyword>
<dbReference type="Pfam" id="PF00002">
    <property type="entry name" value="7tm_2"/>
    <property type="match status" value="1"/>
</dbReference>
<dbReference type="InterPro" id="IPR017983">
    <property type="entry name" value="GPCR_2_secretin-like_CS"/>
</dbReference>
<dbReference type="PRINTS" id="PR01350">
    <property type="entry name" value="CTRFAMILY"/>
</dbReference>
<evidence type="ECO:0000256" key="10">
    <source>
        <dbReference type="ARBA" id="ARBA00023170"/>
    </source>
</evidence>
<protein>
    <submittedName>
        <fullName evidence="17">Uncharacterized protein</fullName>
    </submittedName>
</protein>
<feature type="transmembrane region" description="Helical" evidence="14">
    <location>
        <begin position="387"/>
        <end position="408"/>
    </location>
</feature>
<evidence type="ECO:0000256" key="6">
    <source>
        <dbReference type="ARBA" id="ARBA00022989"/>
    </source>
</evidence>
<dbReference type="SMART" id="SM00008">
    <property type="entry name" value="HormR"/>
    <property type="match status" value="1"/>
</dbReference>
<feature type="domain" description="G-protein coupled receptors family 2 profile 1" evidence="15">
    <location>
        <begin position="45"/>
        <end position="128"/>
    </location>
</feature>
<feature type="transmembrane region" description="Helical" evidence="14">
    <location>
        <begin position="307"/>
        <end position="327"/>
    </location>
</feature>
<feature type="transmembrane region" description="Helical" evidence="14">
    <location>
        <begin position="356"/>
        <end position="375"/>
    </location>
</feature>
<gene>
    <name evidence="17" type="ORF">V1264_013488</name>
</gene>
<evidence type="ECO:0000256" key="1">
    <source>
        <dbReference type="ARBA" id="ARBA00004651"/>
    </source>
</evidence>
<dbReference type="InterPro" id="IPR000832">
    <property type="entry name" value="GPCR_2_secretin-like"/>
</dbReference>